<dbReference type="Proteomes" id="UP001152888">
    <property type="component" value="Unassembled WGS sequence"/>
</dbReference>
<organism evidence="2 3">
    <name type="scientific">Acanthoscelides obtectus</name>
    <name type="common">Bean weevil</name>
    <name type="synonym">Bruchus obtectus</name>
    <dbReference type="NCBI Taxonomy" id="200917"/>
    <lineage>
        <taxon>Eukaryota</taxon>
        <taxon>Metazoa</taxon>
        <taxon>Ecdysozoa</taxon>
        <taxon>Arthropoda</taxon>
        <taxon>Hexapoda</taxon>
        <taxon>Insecta</taxon>
        <taxon>Pterygota</taxon>
        <taxon>Neoptera</taxon>
        <taxon>Endopterygota</taxon>
        <taxon>Coleoptera</taxon>
        <taxon>Polyphaga</taxon>
        <taxon>Cucujiformia</taxon>
        <taxon>Chrysomeloidea</taxon>
        <taxon>Chrysomelidae</taxon>
        <taxon>Bruchinae</taxon>
        <taxon>Bruchini</taxon>
        <taxon>Acanthoscelides</taxon>
    </lineage>
</organism>
<name>A0A9P0M9C3_ACAOB</name>
<feature type="region of interest" description="Disordered" evidence="1">
    <location>
        <begin position="77"/>
        <end position="106"/>
    </location>
</feature>
<dbReference type="OrthoDB" id="5563016at2759"/>
<feature type="region of interest" description="Disordered" evidence="1">
    <location>
        <begin position="1"/>
        <end position="51"/>
    </location>
</feature>
<evidence type="ECO:0000313" key="2">
    <source>
        <dbReference type="EMBL" id="CAH2007809.1"/>
    </source>
</evidence>
<evidence type="ECO:0000256" key="1">
    <source>
        <dbReference type="SAM" id="MobiDB-lite"/>
    </source>
</evidence>
<gene>
    <name evidence="2" type="ORF">ACAOBT_LOCUS29858</name>
</gene>
<dbReference type="AlphaFoldDB" id="A0A9P0M9C3"/>
<protein>
    <submittedName>
        <fullName evidence="2">Uncharacterized protein</fullName>
    </submittedName>
</protein>
<feature type="compositionally biased region" description="Polar residues" evidence="1">
    <location>
        <begin position="16"/>
        <end position="30"/>
    </location>
</feature>
<accession>A0A9P0M9C3</accession>
<comment type="caution">
    <text evidence="2">The sequence shown here is derived from an EMBL/GenBank/DDBJ whole genome shotgun (WGS) entry which is preliminary data.</text>
</comment>
<feature type="compositionally biased region" description="Low complexity" evidence="1">
    <location>
        <begin position="1"/>
        <end position="15"/>
    </location>
</feature>
<keyword evidence="3" id="KW-1185">Reference proteome</keyword>
<sequence length="106" mass="10951">MAESSGSVVVSNNANTAGENTQTRAVQSTDSTDKINNKTDKESNLPPADGAFLSTMTVSMVAPPEATSIGTTGQILDLNLNNTNGDPGTFEDSPTADARPFPLPHS</sequence>
<reference evidence="2" key="1">
    <citation type="submission" date="2022-03" db="EMBL/GenBank/DDBJ databases">
        <authorList>
            <person name="Sayadi A."/>
        </authorList>
    </citation>
    <scope>NUCLEOTIDE SEQUENCE</scope>
</reference>
<feature type="compositionally biased region" description="Basic and acidic residues" evidence="1">
    <location>
        <begin position="31"/>
        <end position="43"/>
    </location>
</feature>
<evidence type="ECO:0000313" key="3">
    <source>
        <dbReference type="Proteomes" id="UP001152888"/>
    </source>
</evidence>
<proteinExistence type="predicted"/>
<dbReference type="EMBL" id="CAKOFQ010007768">
    <property type="protein sequence ID" value="CAH2007809.1"/>
    <property type="molecule type" value="Genomic_DNA"/>
</dbReference>
<feature type="compositionally biased region" description="Polar residues" evidence="1">
    <location>
        <begin position="77"/>
        <end position="86"/>
    </location>
</feature>